<dbReference type="Pfam" id="PF18765">
    <property type="entry name" value="Polbeta"/>
    <property type="match status" value="1"/>
</dbReference>
<dbReference type="SUPFAM" id="SSF81301">
    <property type="entry name" value="Nucleotidyltransferase"/>
    <property type="match status" value="1"/>
</dbReference>
<proteinExistence type="predicted"/>
<sequence length="253" mass="29119">MDVSEVSTIPEKILETVVDFSNELINKVDGLIRIITLFGSYSKGNETEKSDIDLLIVVDDVYNKWDNVSSTFYFDNLNKILSQEKFRKIHVNTLTLSAFWEMVKNGDPLIISIIRTGKALIDPFGLFGSLKKLLYAGKILPSEEAIEAAKLRVEHNIRGYKVNLIKAFENIYLIFTNSAQYYLMKKGYSYISPEEILEALRKEFGNDELVSWYEDIIKRMKSIGHGESIDINEEDLGKYFKKALEFKKRLGME</sequence>
<protein>
    <recommendedName>
        <fullName evidence="1">Polymerase beta nucleotidyltransferase domain-containing protein</fullName>
    </recommendedName>
</protein>
<dbReference type="InterPro" id="IPR041633">
    <property type="entry name" value="Polbeta"/>
</dbReference>
<dbReference type="EMBL" id="MWMI01000002">
    <property type="protein sequence ID" value="RIB35372.1"/>
    <property type="molecule type" value="Genomic_DNA"/>
</dbReference>
<evidence type="ECO:0000259" key="1">
    <source>
        <dbReference type="Pfam" id="PF18765"/>
    </source>
</evidence>
<dbReference type="AlphaFoldDB" id="A0A397WN80"/>
<dbReference type="CDD" id="cd05403">
    <property type="entry name" value="NT_KNTase_like"/>
    <property type="match status" value="1"/>
</dbReference>
<name>A0A397WN80_9ARCH</name>
<dbReference type="InterPro" id="IPR043519">
    <property type="entry name" value="NT_sf"/>
</dbReference>
<dbReference type="Gene3D" id="3.30.460.10">
    <property type="entry name" value="Beta Polymerase, domain 2"/>
    <property type="match status" value="1"/>
</dbReference>
<dbReference type="Proteomes" id="UP000266622">
    <property type="component" value="Unassembled WGS sequence"/>
</dbReference>
<reference evidence="2 3" key="1">
    <citation type="journal article" date="2018" name="Syst. Appl. Microbiol.">
        <title>A new symbiotic nanoarchaeote (Candidatus Nanoclepta minutus) and its host (Zestosphaera tikiterensis gen. nov., sp. nov.) from a New Zealand hot spring.</title>
        <authorList>
            <person name="St John E."/>
            <person name="Liu Y."/>
            <person name="Podar M."/>
            <person name="Stott M.B."/>
            <person name="Meneghin J."/>
            <person name="Chen Z."/>
            <person name="Lagutin K."/>
            <person name="Mitchell K."/>
            <person name="Reysenbach A.L."/>
        </authorList>
    </citation>
    <scope>NUCLEOTIDE SEQUENCE [LARGE SCALE GENOMIC DNA]</scope>
    <source>
        <strain evidence="2">NZ3</strain>
    </source>
</reference>
<evidence type="ECO:0000313" key="2">
    <source>
        <dbReference type="EMBL" id="RIB35372.1"/>
    </source>
</evidence>
<feature type="domain" description="Polymerase beta nucleotidyltransferase" evidence="1">
    <location>
        <begin position="32"/>
        <end position="109"/>
    </location>
</feature>
<organism evidence="2 3">
    <name type="scientific">Candidatus Nanoclepta minutus</name>
    <dbReference type="NCBI Taxonomy" id="1940235"/>
    <lineage>
        <taxon>Archaea</taxon>
        <taxon>Nanobdellota</taxon>
        <taxon>Candidatus Nanoclepta</taxon>
    </lineage>
</organism>
<gene>
    <name evidence="2" type="ORF">BXU00_01240</name>
</gene>
<comment type="caution">
    <text evidence="2">The sequence shown here is derived from an EMBL/GenBank/DDBJ whole genome shotgun (WGS) entry which is preliminary data.</text>
</comment>
<evidence type="ECO:0000313" key="3">
    <source>
        <dbReference type="Proteomes" id="UP000266622"/>
    </source>
</evidence>
<accession>A0A397WN80</accession>